<sequence length="80" mass="8640">MGYLNCVWMAAAVAVVQGHTDQGSKLKSGQKRFFSAKDSSDLRPISGMVGSDVSGVAGSRDTQPDESLRRVMYLNCWGQV</sequence>
<evidence type="ECO:0000313" key="2">
    <source>
        <dbReference type="Proteomes" id="UP001164539"/>
    </source>
</evidence>
<accession>A0ACC1Z4I5</accession>
<evidence type="ECO:0000313" key="1">
    <source>
        <dbReference type="EMBL" id="KAJ4729900.1"/>
    </source>
</evidence>
<reference evidence="1 2" key="1">
    <citation type="journal article" date="2023" name="Science">
        <title>Complex scaffold remodeling in plant triterpene biosynthesis.</title>
        <authorList>
            <person name="De La Pena R."/>
            <person name="Hodgson H."/>
            <person name="Liu J.C."/>
            <person name="Stephenson M.J."/>
            <person name="Martin A.C."/>
            <person name="Owen C."/>
            <person name="Harkess A."/>
            <person name="Leebens-Mack J."/>
            <person name="Jimenez L.E."/>
            <person name="Osbourn A."/>
            <person name="Sattely E.S."/>
        </authorList>
    </citation>
    <scope>NUCLEOTIDE SEQUENCE [LARGE SCALE GENOMIC DNA]</scope>
    <source>
        <strain evidence="2">cv. JPN11</strain>
        <tissue evidence="1">Leaf</tissue>
    </source>
</reference>
<gene>
    <name evidence="1" type="ORF">OWV82_002606</name>
</gene>
<dbReference type="Proteomes" id="UP001164539">
    <property type="component" value="Chromosome 1"/>
</dbReference>
<dbReference type="EMBL" id="CM051394">
    <property type="protein sequence ID" value="KAJ4729900.1"/>
    <property type="molecule type" value="Genomic_DNA"/>
</dbReference>
<comment type="caution">
    <text evidence="1">The sequence shown here is derived from an EMBL/GenBank/DDBJ whole genome shotgun (WGS) entry which is preliminary data.</text>
</comment>
<protein>
    <submittedName>
        <fullName evidence="1">Wound-responsive family protein</fullName>
    </submittedName>
</protein>
<name>A0ACC1Z4I5_MELAZ</name>
<organism evidence="1 2">
    <name type="scientific">Melia azedarach</name>
    <name type="common">Chinaberry tree</name>
    <dbReference type="NCBI Taxonomy" id="155640"/>
    <lineage>
        <taxon>Eukaryota</taxon>
        <taxon>Viridiplantae</taxon>
        <taxon>Streptophyta</taxon>
        <taxon>Embryophyta</taxon>
        <taxon>Tracheophyta</taxon>
        <taxon>Spermatophyta</taxon>
        <taxon>Magnoliopsida</taxon>
        <taxon>eudicotyledons</taxon>
        <taxon>Gunneridae</taxon>
        <taxon>Pentapetalae</taxon>
        <taxon>rosids</taxon>
        <taxon>malvids</taxon>
        <taxon>Sapindales</taxon>
        <taxon>Meliaceae</taxon>
        <taxon>Melia</taxon>
    </lineage>
</organism>
<proteinExistence type="predicted"/>
<keyword evidence="2" id="KW-1185">Reference proteome</keyword>